<sequence length="279" mass="30256">MHVNTDDSPTGLPLPTYDVHQDLAALQTTSQDPDMHSPSTSTQPRVRISLPQPQDAFCRIEAPAAYPDIRVLFGDVADGPQTVQRLVMRKRATSPYQIKLPFMADRLRARRSASGGSVPEVVANPQLSGPGTETASTHIGRGVLAQRTNTSTLGGSFSLDHNARVFIPPSRCVIATSHHSETTLSKKTPSSEDAFPPFILHTLSTLDTWSEICGDLSRAMEIFTVLADAAPARFSVFPSQSFSEDLPPPCSFQSHKLDRTPTAPTSPWNSFVFPCFGVA</sequence>
<keyword evidence="3" id="KW-1185">Reference proteome</keyword>
<organism evidence="2 3">
    <name type="scientific">Trametes pubescens</name>
    <name type="common">White-rot fungus</name>
    <dbReference type="NCBI Taxonomy" id="154538"/>
    <lineage>
        <taxon>Eukaryota</taxon>
        <taxon>Fungi</taxon>
        <taxon>Dikarya</taxon>
        <taxon>Basidiomycota</taxon>
        <taxon>Agaricomycotina</taxon>
        <taxon>Agaricomycetes</taxon>
        <taxon>Polyporales</taxon>
        <taxon>Polyporaceae</taxon>
        <taxon>Trametes</taxon>
    </lineage>
</organism>
<dbReference type="OMA" id="DTWSEIC"/>
<dbReference type="Proteomes" id="UP000184267">
    <property type="component" value="Unassembled WGS sequence"/>
</dbReference>
<proteinExistence type="predicted"/>
<comment type="caution">
    <text evidence="2">The sequence shown here is derived from an EMBL/GenBank/DDBJ whole genome shotgun (WGS) entry which is preliminary data.</text>
</comment>
<dbReference type="AlphaFoldDB" id="A0A1M2V435"/>
<dbReference type="EMBL" id="MNAD01001676">
    <property type="protein sequence ID" value="OJT02317.1"/>
    <property type="molecule type" value="Genomic_DNA"/>
</dbReference>
<evidence type="ECO:0000256" key="1">
    <source>
        <dbReference type="SAM" id="MobiDB-lite"/>
    </source>
</evidence>
<feature type="compositionally biased region" description="Polar residues" evidence="1">
    <location>
        <begin position="125"/>
        <end position="136"/>
    </location>
</feature>
<protein>
    <submittedName>
        <fullName evidence="2">Uncharacterized protein</fullName>
    </submittedName>
</protein>
<dbReference type="OrthoDB" id="2752042at2759"/>
<name>A0A1M2V435_TRAPU</name>
<gene>
    <name evidence="2" type="ORF">TRAPUB_7157</name>
</gene>
<reference evidence="2 3" key="1">
    <citation type="submission" date="2016-10" db="EMBL/GenBank/DDBJ databases">
        <title>Genome sequence of the basidiomycete white-rot fungus Trametes pubescens.</title>
        <authorList>
            <person name="Makela M.R."/>
            <person name="Granchi Z."/>
            <person name="Peng M."/>
            <person name="De Vries R.P."/>
            <person name="Grigoriev I."/>
            <person name="Riley R."/>
            <person name="Hilden K."/>
        </authorList>
    </citation>
    <scope>NUCLEOTIDE SEQUENCE [LARGE SCALE GENOMIC DNA]</scope>
    <source>
        <strain evidence="2 3">FBCC735</strain>
    </source>
</reference>
<evidence type="ECO:0000313" key="3">
    <source>
        <dbReference type="Proteomes" id="UP000184267"/>
    </source>
</evidence>
<evidence type="ECO:0000313" key="2">
    <source>
        <dbReference type="EMBL" id="OJT02317.1"/>
    </source>
</evidence>
<accession>A0A1M2V435</accession>
<feature type="region of interest" description="Disordered" evidence="1">
    <location>
        <begin position="115"/>
        <end position="136"/>
    </location>
</feature>